<proteinExistence type="predicted"/>
<evidence type="ECO:0000313" key="2">
    <source>
        <dbReference type="Proteomes" id="UP000217994"/>
    </source>
</evidence>
<protein>
    <submittedName>
        <fullName evidence="1">Uncharacterized protein</fullName>
    </submittedName>
</protein>
<organism evidence="1 2">
    <name type="scientific">Burkholderia ubonensis subsp. mesacidophila</name>
    <dbReference type="NCBI Taxonomy" id="265293"/>
    <lineage>
        <taxon>Bacteria</taxon>
        <taxon>Pseudomonadati</taxon>
        <taxon>Pseudomonadota</taxon>
        <taxon>Betaproteobacteria</taxon>
        <taxon>Burkholderiales</taxon>
        <taxon>Burkholderiaceae</taxon>
        <taxon>Burkholderia</taxon>
        <taxon>Burkholderia cepacia complex</taxon>
    </lineage>
</organism>
<dbReference type="Proteomes" id="UP000217994">
    <property type="component" value="Unassembled WGS sequence"/>
</dbReference>
<dbReference type="EMBL" id="MTZU01000067">
    <property type="protein sequence ID" value="PCE30217.1"/>
    <property type="molecule type" value="Genomic_DNA"/>
</dbReference>
<dbReference type="AlphaFoldDB" id="A0A2A4FB18"/>
<evidence type="ECO:0000313" key="1">
    <source>
        <dbReference type="EMBL" id="PCE30217.1"/>
    </source>
</evidence>
<sequence>MEGAGYTVYMAYDGDPALYAWMNTKSGASQTEHKKVQPLRRTKAQAWADCDAYASLDMPTSPQPDWEDETK</sequence>
<comment type="caution">
    <text evidence="1">The sequence shown here is derived from an EMBL/GenBank/DDBJ whole genome shotgun (WGS) entry which is preliminary data.</text>
</comment>
<reference evidence="1 2" key="1">
    <citation type="submission" date="2017-01" db="EMBL/GenBank/DDBJ databases">
        <title>Whole-Genome Shotgun Sequencing of Two beta-Proteobacterial Species in Search of the Bulgecin Biosynthetic Cluster.</title>
        <authorList>
            <person name="Horsman M.E."/>
            <person name="Marous D.R."/>
            <person name="Li R."/>
            <person name="Oliver R.A."/>
            <person name="Byun B."/>
            <person name="Emrich S.J."/>
            <person name="Boggess B."/>
            <person name="Townsend C.A."/>
            <person name="Mobashery S."/>
        </authorList>
    </citation>
    <scope>NUCLEOTIDE SEQUENCE [LARGE SCALE GENOMIC DNA]</scope>
    <source>
        <strain evidence="1 2">ATCC 31433</strain>
    </source>
</reference>
<gene>
    <name evidence="1" type="ORF">BZL54_21220</name>
</gene>
<accession>A0A2A4FB18</accession>
<name>A0A2A4FB18_9BURK</name>